<evidence type="ECO:0008006" key="3">
    <source>
        <dbReference type="Google" id="ProtNLM"/>
    </source>
</evidence>
<dbReference type="EMBL" id="AP028911">
    <property type="protein sequence ID" value="BES91549.1"/>
    <property type="molecule type" value="Genomic_DNA"/>
</dbReference>
<organism evidence="1 2">
    <name type="scientific">Nesidiocoris tenuis</name>
    <dbReference type="NCBI Taxonomy" id="355587"/>
    <lineage>
        <taxon>Eukaryota</taxon>
        <taxon>Metazoa</taxon>
        <taxon>Ecdysozoa</taxon>
        <taxon>Arthropoda</taxon>
        <taxon>Hexapoda</taxon>
        <taxon>Insecta</taxon>
        <taxon>Pterygota</taxon>
        <taxon>Neoptera</taxon>
        <taxon>Paraneoptera</taxon>
        <taxon>Hemiptera</taxon>
        <taxon>Heteroptera</taxon>
        <taxon>Panheteroptera</taxon>
        <taxon>Cimicomorpha</taxon>
        <taxon>Miridae</taxon>
        <taxon>Dicyphina</taxon>
        <taxon>Nesidiocoris</taxon>
    </lineage>
</organism>
<proteinExistence type="predicted"/>
<accession>A0ABN7AJI4</accession>
<protein>
    <recommendedName>
        <fullName evidence="3">Retrotransposon gag domain-containing protein</fullName>
    </recommendedName>
</protein>
<gene>
    <name evidence="1" type="ORF">NTJ_04358</name>
</gene>
<evidence type="ECO:0000313" key="2">
    <source>
        <dbReference type="Proteomes" id="UP001307889"/>
    </source>
</evidence>
<name>A0ABN7AJI4_9HEMI</name>
<dbReference type="Proteomes" id="UP001307889">
    <property type="component" value="Chromosome 3"/>
</dbReference>
<keyword evidence="2" id="KW-1185">Reference proteome</keyword>
<reference evidence="1 2" key="1">
    <citation type="submission" date="2023-09" db="EMBL/GenBank/DDBJ databases">
        <title>Nesidiocoris tenuis whole genome shotgun sequence.</title>
        <authorList>
            <person name="Shibata T."/>
            <person name="Shimoda M."/>
            <person name="Kobayashi T."/>
            <person name="Uehara T."/>
        </authorList>
    </citation>
    <scope>NUCLEOTIDE SEQUENCE [LARGE SCALE GENOMIC DNA]</scope>
    <source>
        <strain evidence="1 2">Japan</strain>
    </source>
</reference>
<sequence>MTDGYNFHEYVEDREPFEDYMERFEAYCKLRDVSEADQVLLFISKRGPLYSTLKKLVYPKKPCDLQFKDIKDKLLGHLAPVPLQSLQRIKFRGRRQKESEPFNEFYADLKAMAATTGGDWRRS</sequence>
<evidence type="ECO:0000313" key="1">
    <source>
        <dbReference type="EMBL" id="BES91549.1"/>
    </source>
</evidence>